<keyword evidence="3" id="KW-1185">Reference proteome</keyword>
<dbReference type="SUPFAM" id="SSF52821">
    <property type="entry name" value="Rhodanese/Cell cycle control phosphatase"/>
    <property type="match status" value="1"/>
</dbReference>
<dbReference type="EMBL" id="CP093442">
    <property type="protein sequence ID" value="UOF00729.1"/>
    <property type="molecule type" value="Genomic_DNA"/>
</dbReference>
<dbReference type="PROSITE" id="PS50206">
    <property type="entry name" value="RHODANESE_3"/>
    <property type="match status" value="1"/>
</dbReference>
<evidence type="ECO:0000313" key="3">
    <source>
        <dbReference type="Proteomes" id="UP000830116"/>
    </source>
</evidence>
<dbReference type="CDD" id="cd00158">
    <property type="entry name" value="RHOD"/>
    <property type="match status" value="1"/>
</dbReference>
<gene>
    <name evidence="2" type="ORF">MNR06_13585</name>
</gene>
<reference evidence="2" key="1">
    <citation type="submission" date="2022-03" db="EMBL/GenBank/DDBJ databases">
        <title>Genome Identification and Characterization of new species Bdellovibrio reynosense LBG001 sp. nov. from a Mexico soil sample.</title>
        <authorList>
            <person name="Camilli A."/>
            <person name="Ajao Y."/>
            <person name="Guo X."/>
        </authorList>
    </citation>
    <scope>NUCLEOTIDE SEQUENCE</scope>
    <source>
        <strain evidence="2">LBG001</strain>
    </source>
</reference>
<dbReference type="SMART" id="SM00450">
    <property type="entry name" value="RHOD"/>
    <property type="match status" value="1"/>
</dbReference>
<dbReference type="Proteomes" id="UP000830116">
    <property type="component" value="Chromosome"/>
</dbReference>
<dbReference type="Pfam" id="PF00581">
    <property type="entry name" value="Rhodanese"/>
    <property type="match status" value="1"/>
</dbReference>
<dbReference type="PANTHER" id="PTHR43031:SF1">
    <property type="entry name" value="PYRIDINE NUCLEOTIDE-DISULPHIDE OXIDOREDUCTASE"/>
    <property type="match status" value="1"/>
</dbReference>
<accession>A0ABY4C7N5</accession>
<evidence type="ECO:0000259" key="1">
    <source>
        <dbReference type="PROSITE" id="PS50206"/>
    </source>
</evidence>
<dbReference type="PANTHER" id="PTHR43031">
    <property type="entry name" value="FAD-DEPENDENT OXIDOREDUCTASE"/>
    <property type="match status" value="1"/>
</dbReference>
<dbReference type="RefSeq" id="WP_243536903.1">
    <property type="nucleotide sequence ID" value="NZ_CP093442.1"/>
</dbReference>
<name>A0ABY4C7N5_9BACT</name>
<protein>
    <submittedName>
        <fullName evidence="2">Rhodanese-like domain-containing protein</fullName>
    </submittedName>
</protein>
<dbReference type="InterPro" id="IPR036873">
    <property type="entry name" value="Rhodanese-like_dom_sf"/>
</dbReference>
<feature type="domain" description="Rhodanese" evidence="1">
    <location>
        <begin position="31"/>
        <end position="121"/>
    </location>
</feature>
<proteinExistence type="predicted"/>
<dbReference type="InterPro" id="IPR001763">
    <property type="entry name" value="Rhodanese-like_dom"/>
</dbReference>
<organism evidence="2 3">
    <name type="scientific">Bdellovibrio reynosensis</name>
    <dbReference type="NCBI Taxonomy" id="2835041"/>
    <lineage>
        <taxon>Bacteria</taxon>
        <taxon>Pseudomonadati</taxon>
        <taxon>Bdellovibrionota</taxon>
        <taxon>Bdellovibrionia</taxon>
        <taxon>Bdellovibrionales</taxon>
        <taxon>Pseudobdellovibrionaceae</taxon>
        <taxon>Bdellovibrio</taxon>
    </lineage>
</organism>
<evidence type="ECO:0000313" key="2">
    <source>
        <dbReference type="EMBL" id="UOF00729.1"/>
    </source>
</evidence>
<dbReference type="Gene3D" id="3.40.250.10">
    <property type="entry name" value="Rhodanese-like domain"/>
    <property type="match status" value="1"/>
</dbReference>
<sequence>MTEKIVKFQTKSANPFFEGVFDIAPAELQQFMQNVKMIDVRQPDEYTGELGHVPGSELMVLDTLPDHLEKLPKDQSVVFICRSGQRSAKATAYAQMNGFTHVYNMQGGMLLWNNLQLPTEK</sequence>
<dbReference type="InterPro" id="IPR050229">
    <property type="entry name" value="GlpE_sulfurtransferase"/>
</dbReference>